<dbReference type="InterPro" id="IPR058645">
    <property type="entry name" value="NTF2-like_dom_7"/>
</dbReference>
<gene>
    <name evidence="3" type="ORF">Z518_06130</name>
</gene>
<dbReference type="Proteomes" id="UP000053617">
    <property type="component" value="Unassembled WGS sequence"/>
</dbReference>
<proteinExistence type="predicted"/>
<evidence type="ECO:0000256" key="1">
    <source>
        <dbReference type="SAM" id="SignalP"/>
    </source>
</evidence>
<dbReference type="HOGENOM" id="CLU_1562827_0_0_1"/>
<keyword evidence="1" id="KW-0732">Signal</keyword>
<dbReference type="VEuPathDB" id="FungiDB:Z518_06130"/>
<dbReference type="GeneID" id="25294201"/>
<reference evidence="3 4" key="1">
    <citation type="submission" date="2015-01" db="EMBL/GenBank/DDBJ databases">
        <title>The Genome Sequence of Rhinocladiella mackenzie CBS 650.93.</title>
        <authorList>
            <consortium name="The Broad Institute Genomics Platform"/>
            <person name="Cuomo C."/>
            <person name="de Hoog S."/>
            <person name="Gorbushina A."/>
            <person name="Stielow B."/>
            <person name="Teixiera M."/>
            <person name="Abouelleil A."/>
            <person name="Chapman S.B."/>
            <person name="Priest M."/>
            <person name="Young S.K."/>
            <person name="Wortman J."/>
            <person name="Nusbaum C."/>
            <person name="Birren B."/>
        </authorList>
    </citation>
    <scope>NUCLEOTIDE SEQUENCE [LARGE SCALE GENOMIC DNA]</scope>
    <source>
        <strain evidence="3 4">CBS 650.93</strain>
    </source>
</reference>
<feature type="chain" id="PRO_5002254417" description="NTF2-like domain-containing protein" evidence="1">
    <location>
        <begin position="19"/>
        <end position="166"/>
    </location>
</feature>
<dbReference type="EMBL" id="KN847478">
    <property type="protein sequence ID" value="KIX05258.1"/>
    <property type="molecule type" value="Genomic_DNA"/>
</dbReference>
<name>A0A0D2H4B8_9EURO</name>
<dbReference type="STRING" id="1442369.A0A0D2H4B8"/>
<feature type="signal peptide" evidence="1">
    <location>
        <begin position="1"/>
        <end position="18"/>
    </location>
</feature>
<organism evidence="3 4">
    <name type="scientific">Rhinocladiella mackenziei CBS 650.93</name>
    <dbReference type="NCBI Taxonomy" id="1442369"/>
    <lineage>
        <taxon>Eukaryota</taxon>
        <taxon>Fungi</taxon>
        <taxon>Dikarya</taxon>
        <taxon>Ascomycota</taxon>
        <taxon>Pezizomycotina</taxon>
        <taxon>Eurotiomycetes</taxon>
        <taxon>Chaetothyriomycetidae</taxon>
        <taxon>Chaetothyriales</taxon>
        <taxon>Herpotrichiellaceae</taxon>
        <taxon>Rhinocladiella</taxon>
    </lineage>
</organism>
<sequence>MQFQFFTVLTAFTCLVSAWGPHGPRRGGGKKCLSDAKATEIINTYETLISRSVTGAEFNSTADAILADDFFTMSNSINAEVGKPLEAISIPSKAAFIAAFHAAPPTAGTQTLDLLHTCTQMVWRWLGTSSEGLPVRGLTMMNITTEGQISATFVEYFRPALIECDV</sequence>
<evidence type="ECO:0000313" key="3">
    <source>
        <dbReference type="EMBL" id="KIX05258.1"/>
    </source>
</evidence>
<evidence type="ECO:0000259" key="2">
    <source>
        <dbReference type="Pfam" id="PF26534"/>
    </source>
</evidence>
<dbReference type="OrthoDB" id="5596743at2759"/>
<dbReference type="Pfam" id="PF26534">
    <property type="entry name" value="NTF2_7"/>
    <property type="match status" value="1"/>
</dbReference>
<accession>A0A0D2H4B8</accession>
<keyword evidence="4" id="KW-1185">Reference proteome</keyword>
<dbReference type="AlphaFoldDB" id="A0A0D2H4B8"/>
<dbReference type="RefSeq" id="XP_013272394.1">
    <property type="nucleotide sequence ID" value="XM_013416940.1"/>
</dbReference>
<evidence type="ECO:0000313" key="4">
    <source>
        <dbReference type="Proteomes" id="UP000053617"/>
    </source>
</evidence>
<protein>
    <recommendedName>
        <fullName evidence="2">NTF2-like domain-containing protein</fullName>
    </recommendedName>
</protein>
<feature type="domain" description="NTF2-like" evidence="2">
    <location>
        <begin position="31"/>
        <end position="156"/>
    </location>
</feature>